<dbReference type="Pfam" id="PF26140">
    <property type="entry name" value="HEAT_URB1"/>
    <property type="match status" value="1"/>
</dbReference>
<reference evidence="5" key="1">
    <citation type="submission" date="2023-08" db="EMBL/GenBank/DDBJ databases">
        <title>Chromosome-level Genome Assembly of mud carp (Cirrhinus molitorella).</title>
        <authorList>
            <person name="Liu H."/>
        </authorList>
    </citation>
    <scope>NUCLEOTIDE SEQUENCE</scope>
    <source>
        <strain evidence="5">Prfri</strain>
        <tissue evidence="5">Muscle</tissue>
    </source>
</reference>
<accession>A0AA88PP48</accession>
<feature type="region of interest" description="Disordered" evidence="1">
    <location>
        <begin position="1"/>
        <end position="25"/>
    </location>
</feature>
<dbReference type="InterPro" id="IPR059018">
    <property type="entry name" value="HEAT_URB1"/>
</dbReference>
<dbReference type="InterPro" id="IPR032436">
    <property type="entry name" value="URB1_C"/>
</dbReference>
<name>A0AA88PP48_9TELE</name>
<feature type="domain" description="URB1 C-terminal" evidence="3">
    <location>
        <begin position="1651"/>
        <end position="1840"/>
    </location>
</feature>
<sequence>MATKRQNGDPPKSVTSAKKSKTDESEFTGTVFKSMLKDPSKALKGLENFVRIAKKLPCAEFYDVVEGYIKVSVECSEIFALLEEENNSESEMMLIFQSLEMILLRTASDLSQLSMVGSNIVRKIVTTHMKLLLSSLHSESHRFVRQCLRFLSAVVSQGVEAARDVFSQMHFSKGLSSLARRRDKTGKPDVRMAYIQFVLSFLMSGDNTTIGQILDTREFLTEILSGGLKEDRLSIVNLVLSTLQTRVVQNKTITKTQKVRFFSPSILGQIASLYKWNGIVDVSVDEKEKQKDEDEGKRIVRELVHNFLLDLCCSRKHGISFHDPSLGTSGRAGNIILLQFLVGLKQATEDEMVAELVVSVLKASPDILTRYFKETNFSFIPRNKSAWLENVTLLKKIYEAQPEVAKAFQTSEMIPLPRLLSMVLVTSLPSVCNKVFFTQGLSLPNMVVQHTTFSLLAFILKRAQKNIEHCLDKTVWERSDIYSPAMMEEFVQLYREALSKILPDMVSIVSNWQSHSKEKEDAAKTTNTNIEKLIEEHTRQDDPQLILVKALLLQVMCLYQRVVPHLVSQSKFDFSKLLKGIVTESGIKQEVPPVLQYQVLQVALELPASKFSWFRVQDLADPDLEKGEKSVFYLLLKMFVSSNSNYLKTSTRTLVLKVLRDSGVFEHTWKELELWLDHLARLDPSQQETVIQFLDHVLMRVVCNPHVYTEKAASMVQEAAHLQANLSGQEGDEVSIPISHIDDVLDMVDVIVEGSEGDVQEIGPVLTDDIILQTFPFSAIVPAVLEVRNKLPESFKDGKGVVFEYMAAVLCDVLHCQRDPLALCLTLQHYDKELNTSDASAPPHASVIALYHYYSQWLPKQTQETLFVTEDFPEAPSCTGFTALLKTSYSEGLNAFIRDSFKEAAQEALNTLDVFQFPVAVNQVLLYLRNFVATFNSLPKETAAEVLGSLMMVLNSLILKLLISETQQPTQPEPAEHQDEGDLFLDANHIPAHNTDKKQIILAVLRSVFKHPVVEQWFLALELSFFPPHTLNPVRLKQLCGCLTEMTLTLLESSAATLRELDSLELISAYLTAAQRAVLKELQEKKSKSCPKKESLSVRALLALHDYIDPSSLKEVVSTLLLLPQKYLVASQNQLSMYGHTALKLLSDSMKCLSEDHGSYIALSQAHLQGLAALLTSSQCVQLEDFLLQVLSQEPGTAKLIQKDVLLHCIQRESPSAQAMGVLLLQNCSTHVLSFELWCLEQSNLTQISSQSSSFLFLLDAYLRRANTDDPTRPKDIKKSVLKALKKALLSELWHTVQQEVGVTTVLHVEVLSSLIRLAAVNSDLTPLMNDLPAILQKPDSNKRWKLADSISEKLSDSEELSQWRKSLLSAALRWLSTVYKEQKDPQSHYEETMLTRLKSLLVFPENISASDWNSFVKSGLKYRYHDSNFLGTLTTLVEILYGTPETPKELLPLATVHMMTTSHSLFLPTMLATQDDSDSLHLSKESLVSLLLTLVKKCPEVCNSNHFLVLLGAYGASLSTTDQKILLLLQEYEKNNISLTDFQYVLWGSAAVEHHKARKSLGPSLWQKPSSEQLLSLLTTDKMLNTVTHFPQHRYIIPQESKTLIYTQKAQHNLDLSSLYDPCFLLPLFSFILRPECAVDCQRFVSSHALGVTVVALSSYDPKVRAAAYQVLGSFYQHLEGARLREKRQLLYLLDTVKNSITKQNLRVPFVHVAYITKVAQQILRPEEHMYLVVNKFLLGTQFLDLKRVPDFFKLFYSFDLERKLEREWVLSVLEEGVKDKYCYEICEKQGIYQTLLGFASTPLCDQASQIQIVNVLQQTANVNKAAYNLTKEHGVLTWIVQLIDKRFFDSKLLSSVIELLHALWFTNLGDKKSKPEVNNTTSEQPQTSGKCLPLPIINEFLCTLLTIIRHLGSGVNALQMKAFLHTLFSVLLHCGTALNAHKEAGWLTLHPQKLSCPEVLSLLQLWATLTRDASLLAALQTLVNKHKIKELIGSGREKGQGKCHSAKHAQYRMEKQTEAVDGQGEKLEQAVLDECKPLLRNILIHWEPKQKEVSCSKPEPFTMDKPESSNLDDATACLILKWALKTLTEIPYDDSSTLAILKWVVRIILPRTSTVDAILMDESIRKDFLRLYHQTCDHTAEEHPSALDTLQLFSKVMVHLLEAHSTSLNGIHQTVLRTCLPTNTDDCAKQESGLKLLSLYIYELWSGAQSPDLLLTHARLLCNRTGIKKPKSHILHMCKDILSAVNS</sequence>
<feature type="domain" description="URB1 N-terminal" evidence="2">
    <location>
        <begin position="75"/>
        <end position="390"/>
    </location>
</feature>
<dbReference type="PANTHER" id="PTHR13500:SF0">
    <property type="entry name" value="NUCLEOLAR PRE-RIBOSOMAL-ASSOCIATED PROTEIN 1"/>
    <property type="match status" value="1"/>
</dbReference>
<dbReference type="InterPro" id="IPR021714">
    <property type="entry name" value="URB1_N"/>
</dbReference>
<dbReference type="Proteomes" id="UP001187343">
    <property type="component" value="Unassembled WGS sequence"/>
</dbReference>
<dbReference type="Pfam" id="PF16201">
    <property type="entry name" value="NopRA1"/>
    <property type="match status" value="1"/>
</dbReference>
<evidence type="ECO:0000259" key="3">
    <source>
        <dbReference type="Pfam" id="PF16201"/>
    </source>
</evidence>
<proteinExistence type="predicted"/>
<evidence type="ECO:0000259" key="2">
    <source>
        <dbReference type="Pfam" id="PF11707"/>
    </source>
</evidence>
<dbReference type="GO" id="GO:0000463">
    <property type="term" value="P:maturation of LSU-rRNA from tricistronic rRNA transcript (SSU-rRNA, 5.8S rRNA, LSU-rRNA)"/>
    <property type="evidence" value="ECO:0007669"/>
    <property type="project" value="TreeGrafter"/>
</dbReference>
<evidence type="ECO:0000259" key="4">
    <source>
        <dbReference type="Pfam" id="PF26140"/>
    </source>
</evidence>
<evidence type="ECO:0000256" key="1">
    <source>
        <dbReference type="SAM" id="MobiDB-lite"/>
    </source>
</evidence>
<dbReference type="Pfam" id="PF11707">
    <property type="entry name" value="Npa1"/>
    <property type="match status" value="1"/>
</dbReference>
<dbReference type="GO" id="GO:0005730">
    <property type="term" value="C:nucleolus"/>
    <property type="evidence" value="ECO:0007669"/>
    <property type="project" value="TreeGrafter"/>
</dbReference>
<dbReference type="InterPro" id="IPR039844">
    <property type="entry name" value="URB1"/>
</dbReference>
<evidence type="ECO:0008006" key="7">
    <source>
        <dbReference type="Google" id="ProtNLM"/>
    </source>
</evidence>
<dbReference type="PANTHER" id="PTHR13500">
    <property type="entry name" value="NUCLEOLAR PRERIBOSOMAL-ASSOCIATED PROTEIN 1"/>
    <property type="match status" value="1"/>
</dbReference>
<organism evidence="5 6">
    <name type="scientific">Cirrhinus molitorella</name>
    <name type="common">mud carp</name>
    <dbReference type="NCBI Taxonomy" id="172907"/>
    <lineage>
        <taxon>Eukaryota</taxon>
        <taxon>Metazoa</taxon>
        <taxon>Chordata</taxon>
        <taxon>Craniata</taxon>
        <taxon>Vertebrata</taxon>
        <taxon>Euteleostomi</taxon>
        <taxon>Actinopterygii</taxon>
        <taxon>Neopterygii</taxon>
        <taxon>Teleostei</taxon>
        <taxon>Ostariophysi</taxon>
        <taxon>Cypriniformes</taxon>
        <taxon>Cyprinidae</taxon>
        <taxon>Labeoninae</taxon>
        <taxon>Labeonini</taxon>
        <taxon>Cirrhinus</taxon>
    </lineage>
</organism>
<dbReference type="GO" id="GO:0000466">
    <property type="term" value="P:maturation of 5.8S rRNA from tricistronic rRNA transcript (SSU-rRNA, 5.8S rRNA, LSU-rRNA)"/>
    <property type="evidence" value="ECO:0007669"/>
    <property type="project" value="TreeGrafter"/>
</dbReference>
<protein>
    <recommendedName>
        <fullName evidence="7">Nucleolar pre-ribosomal-associated protein 1</fullName>
    </recommendedName>
</protein>
<dbReference type="EMBL" id="JAUYZG010000018">
    <property type="protein sequence ID" value="KAK2881478.1"/>
    <property type="molecule type" value="Genomic_DNA"/>
</dbReference>
<keyword evidence="6" id="KW-1185">Reference proteome</keyword>
<feature type="domain" description="URB1 central HEAT repeat" evidence="4">
    <location>
        <begin position="627"/>
        <end position="727"/>
    </location>
</feature>
<gene>
    <name evidence="5" type="ORF">Q8A67_018746</name>
</gene>
<evidence type="ECO:0000313" key="6">
    <source>
        <dbReference type="Proteomes" id="UP001187343"/>
    </source>
</evidence>
<comment type="caution">
    <text evidence="5">The sequence shown here is derived from an EMBL/GenBank/DDBJ whole genome shotgun (WGS) entry which is preliminary data.</text>
</comment>
<evidence type="ECO:0000313" key="5">
    <source>
        <dbReference type="EMBL" id="KAK2881478.1"/>
    </source>
</evidence>